<evidence type="ECO:0000313" key="5">
    <source>
        <dbReference type="Proteomes" id="UP000183832"/>
    </source>
</evidence>
<evidence type="ECO:0000313" key="2">
    <source>
        <dbReference type="EMBL" id="CRK98763.1"/>
    </source>
</evidence>
<dbReference type="Proteomes" id="UP000183832">
    <property type="component" value="Unassembled WGS sequence"/>
</dbReference>
<evidence type="ECO:0000313" key="3">
    <source>
        <dbReference type="EMBL" id="CRK98767.1"/>
    </source>
</evidence>
<feature type="signal peptide" evidence="1">
    <location>
        <begin position="1"/>
        <end position="17"/>
    </location>
</feature>
<organism evidence="3 5">
    <name type="scientific">Clunio marinus</name>
    <dbReference type="NCBI Taxonomy" id="568069"/>
    <lineage>
        <taxon>Eukaryota</taxon>
        <taxon>Metazoa</taxon>
        <taxon>Ecdysozoa</taxon>
        <taxon>Arthropoda</taxon>
        <taxon>Hexapoda</taxon>
        <taxon>Insecta</taxon>
        <taxon>Pterygota</taxon>
        <taxon>Neoptera</taxon>
        <taxon>Endopterygota</taxon>
        <taxon>Diptera</taxon>
        <taxon>Nematocera</taxon>
        <taxon>Chironomoidea</taxon>
        <taxon>Chironomidae</taxon>
        <taxon>Clunio</taxon>
    </lineage>
</organism>
<dbReference type="EMBL" id="CVRI01000048">
    <property type="protein sequence ID" value="CRK98769.1"/>
    <property type="molecule type" value="Genomic_DNA"/>
</dbReference>
<accession>A0A1J1IER6</accession>
<keyword evidence="5" id="KW-1185">Reference proteome</keyword>
<dbReference type="EMBL" id="CVRI01000048">
    <property type="protein sequence ID" value="CRK98763.1"/>
    <property type="molecule type" value="Genomic_DNA"/>
</dbReference>
<name>A0A1J1IER6_9DIPT</name>
<evidence type="ECO:0000256" key="1">
    <source>
        <dbReference type="SAM" id="SignalP"/>
    </source>
</evidence>
<keyword evidence="1" id="KW-0732">Signal</keyword>
<proteinExistence type="predicted"/>
<feature type="chain" id="PRO_5014063835" evidence="1">
    <location>
        <begin position="18"/>
        <end position="69"/>
    </location>
</feature>
<evidence type="ECO:0000313" key="4">
    <source>
        <dbReference type="EMBL" id="CRK98769.1"/>
    </source>
</evidence>
<gene>
    <name evidence="2" type="ORF">CLUMA_CG012313</name>
    <name evidence="3" type="ORF">CLUMA_CG012435</name>
    <name evidence="4" type="ORF">CLUMA_CG012436</name>
</gene>
<dbReference type="AlphaFoldDB" id="A0A1J1IER6"/>
<reference evidence="3 5" key="1">
    <citation type="submission" date="2015-04" db="EMBL/GenBank/DDBJ databases">
        <authorList>
            <person name="Syromyatnikov M.Y."/>
            <person name="Popov V.N."/>
        </authorList>
    </citation>
    <scope>NUCLEOTIDE SEQUENCE [LARGE SCALE GENOMIC DNA]</scope>
</reference>
<dbReference type="EMBL" id="CVRI01000048">
    <property type="protein sequence ID" value="CRK98767.1"/>
    <property type="molecule type" value="Genomic_DNA"/>
</dbReference>
<sequence length="69" mass="7593">MAKTSFLLLIFVEPSSSSITFHFTSNIETRALWLMSNPFCMLIQPGGECVNAKQFEVSCLRHVAVKGGA</sequence>
<protein>
    <submittedName>
        <fullName evidence="2">CLUMA_CG012313, isoform A</fullName>
    </submittedName>
    <submittedName>
        <fullName evidence="3">CLUMA_CG012435, isoform A</fullName>
    </submittedName>
    <submittedName>
        <fullName evidence="4">CLUMA_CG012436, isoform A</fullName>
    </submittedName>
</protein>